<evidence type="ECO:0000259" key="7">
    <source>
        <dbReference type="Pfam" id="PF07715"/>
    </source>
</evidence>
<feature type="domain" description="TonB-dependent receptor-like beta-barrel" evidence="6">
    <location>
        <begin position="511"/>
        <end position="928"/>
    </location>
</feature>
<keyword evidence="8" id="KW-0675">Receptor</keyword>
<dbReference type="Gene3D" id="2.60.40.1120">
    <property type="entry name" value="Carboxypeptidase-like, regulatory domain"/>
    <property type="match status" value="1"/>
</dbReference>
<keyword evidence="2 4" id="KW-0472">Membrane</keyword>
<evidence type="ECO:0000256" key="4">
    <source>
        <dbReference type="RuleBase" id="RU003357"/>
    </source>
</evidence>
<dbReference type="GO" id="GO:0009279">
    <property type="term" value="C:cell outer membrane"/>
    <property type="evidence" value="ECO:0007669"/>
    <property type="project" value="UniProtKB-SubCell"/>
</dbReference>
<comment type="caution">
    <text evidence="8">The sequence shown here is derived from an EMBL/GenBank/DDBJ whole genome shotgun (WGS) entry which is preliminary data.</text>
</comment>
<dbReference type="SUPFAM" id="SSF56935">
    <property type="entry name" value="Porins"/>
    <property type="match status" value="1"/>
</dbReference>
<dbReference type="Pfam" id="PF13620">
    <property type="entry name" value="CarboxypepD_reg"/>
    <property type="match status" value="1"/>
</dbReference>
<dbReference type="PANTHER" id="PTHR40980:SF5">
    <property type="entry name" value="TONB-DEPENDENT RECEPTOR"/>
    <property type="match status" value="1"/>
</dbReference>
<organism evidence="8 9">
    <name type="scientific">Abyssibacter profundi</name>
    <dbReference type="NCBI Taxonomy" id="2182787"/>
    <lineage>
        <taxon>Bacteria</taxon>
        <taxon>Pseudomonadati</taxon>
        <taxon>Pseudomonadota</taxon>
        <taxon>Gammaproteobacteria</taxon>
        <taxon>Chromatiales</taxon>
        <taxon>Oceanococcaceae</taxon>
        <taxon>Abyssibacter</taxon>
    </lineage>
</organism>
<dbReference type="InterPro" id="IPR036942">
    <property type="entry name" value="Beta-barrel_TonB_sf"/>
</dbReference>
<accession>A0A383XQZ5</accession>
<gene>
    <name evidence="8" type="ORF">DEH80_14335</name>
</gene>
<protein>
    <submittedName>
        <fullName evidence="8">TonB-dependent receptor</fullName>
    </submittedName>
</protein>
<dbReference type="PANTHER" id="PTHR40980">
    <property type="entry name" value="PLUG DOMAIN-CONTAINING PROTEIN"/>
    <property type="match status" value="1"/>
</dbReference>
<dbReference type="Pfam" id="PF00593">
    <property type="entry name" value="TonB_dep_Rec_b-barrel"/>
    <property type="match status" value="1"/>
</dbReference>
<comment type="similarity">
    <text evidence="4">Belongs to the TonB-dependent receptor family.</text>
</comment>
<evidence type="ECO:0000256" key="1">
    <source>
        <dbReference type="ARBA" id="ARBA00004442"/>
    </source>
</evidence>
<evidence type="ECO:0000313" key="9">
    <source>
        <dbReference type="Proteomes" id="UP000251800"/>
    </source>
</evidence>
<evidence type="ECO:0000256" key="5">
    <source>
        <dbReference type="SAM" id="SignalP"/>
    </source>
</evidence>
<dbReference type="Pfam" id="PF07715">
    <property type="entry name" value="Plug"/>
    <property type="match status" value="1"/>
</dbReference>
<dbReference type="InterPro" id="IPR037066">
    <property type="entry name" value="Plug_dom_sf"/>
</dbReference>
<dbReference type="Gene3D" id="2.170.130.10">
    <property type="entry name" value="TonB-dependent receptor, plug domain"/>
    <property type="match status" value="1"/>
</dbReference>
<comment type="subcellular location">
    <subcellularLocation>
        <location evidence="1 4">Cell outer membrane</location>
    </subcellularLocation>
</comment>
<keyword evidence="5" id="KW-0732">Signal</keyword>
<evidence type="ECO:0000256" key="2">
    <source>
        <dbReference type="ARBA" id="ARBA00023136"/>
    </source>
</evidence>
<dbReference type="InterPro" id="IPR012910">
    <property type="entry name" value="Plug_dom"/>
</dbReference>
<evidence type="ECO:0000259" key="6">
    <source>
        <dbReference type="Pfam" id="PF00593"/>
    </source>
</evidence>
<dbReference type="InterPro" id="IPR008969">
    <property type="entry name" value="CarboxyPept-like_regulatory"/>
</dbReference>
<dbReference type="SUPFAM" id="SSF49464">
    <property type="entry name" value="Carboxypeptidase regulatory domain-like"/>
    <property type="match status" value="1"/>
</dbReference>
<keyword evidence="3" id="KW-0998">Cell outer membrane</keyword>
<dbReference type="OrthoDB" id="8727862at2"/>
<proteinExistence type="inferred from homology"/>
<name>A0A383XQZ5_9GAMM</name>
<sequence>MSLQGVRGIVAMALAASMGFAHAANELVIHAYEDGAAGTGLEVVLDDEQTARLDASGSATFDLNAGPHTVEILLGGVPMHDFKFSSAAGQLVDITVTLQSGEDPQHFVESYFPTETARDRASAPKGTYKGRVAFDGSALGGATITVPKLGATAETDAGGNFSLTLPRGVYELQITHPNMDSAQSEQVRVVSGVTKQARYQYGATTTAGGDVEEVLVLGSFDPTAFGESERFSVNVIETLGIEQLARFGDSDVAASVVRVPSVTVQSSRFVFIRGLGGRYITTTLNGATLPSTDPTKREVPLDLFPSNIVKQLDVKKSFIAGMPGESTGGNLVINTRTFPEEAAGKLSFSLGYTDGLTGEDVAFDPISGDYDAFGFDDGSRDVPGGVEAISALLNCSECEGSFSDGTRQALNQIAAVQLMNDMDLGTATADPKVSLGANYGNLFNIGGREMGFFVAGNYRNDWGQRAEGVRRTYNTDGGVFDDFTFEEASNTVDTSALISLGMNAGDSSYQSTTLASRSTEAATRVTRGRDGDSGSETYRYSIDWEERQFLSQQFSGEHVLGQGGGLVASWQITGSNARRYAPDRREVRFDLEGNDGVFDLIVPELVRRYDDLSDDNLDASTDWEYLFSNALGDATFETGIKLIHRERDSDSQAYGYIGNESQYDQNAPNLLVSDVITLDNITGDQSTGLAFADRTLPSDSYEAEMDLNSVYGSFSQRFASVYQVIFGLRYEAYEQTTETFSIQGDGAPVRSLIDDDVLLPSLALNWELGADQQLRFAASRTVSRPDFKETSNATFYDNQFNFRVRGNPNLKVSEITNLDLRWEMYGDGDESLSVAAFYKAIDDPIERVLQLASGTAGNSRTFQNGNQADIYGIEFDGRRDFDLNTAGSRSIFVALNASLIESEIELDGGETRKLQGQPDYTFNLAVGLDDYAGDIRQEVTLLINQSGETIVDVGLTDLPDVVEEPRLDLDLNYKAFLTESLVFKAKAGNLLDETVEFTQGGQVFQEYKQGVTLEAGIDWNF</sequence>
<feature type="domain" description="TonB-dependent receptor plug" evidence="7">
    <location>
        <begin position="236"/>
        <end position="317"/>
    </location>
</feature>
<feature type="chain" id="PRO_5016607843" evidence="5">
    <location>
        <begin position="24"/>
        <end position="1021"/>
    </location>
</feature>
<evidence type="ECO:0000256" key="3">
    <source>
        <dbReference type="ARBA" id="ARBA00023237"/>
    </source>
</evidence>
<keyword evidence="9" id="KW-1185">Reference proteome</keyword>
<dbReference type="InterPro" id="IPR000531">
    <property type="entry name" value="Beta-barrel_TonB"/>
</dbReference>
<evidence type="ECO:0000313" key="8">
    <source>
        <dbReference type="EMBL" id="PWN55049.1"/>
    </source>
</evidence>
<dbReference type="Gene3D" id="2.40.170.20">
    <property type="entry name" value="TonB-dependent receptor, beta-barrel domain"/>
    <property type="match status" value="1"/>
</dbReference>
<dbReference type="EMBL" id="QEQK01000014">
    <property type="protein sequence ID" value="PWN55049.1"/>
    <property type="molecule type" value="Genomic_DNA"/>
</dbReference>
<dbReference type="AlphaFoldDB" id="A0A383XQZ5"/>
<keyword evidence="4" id="KW-0798">TonB box</keyword>
<feature type="signal peptide" evidence="5">
    <location>
        <begin position="1"/>
        <end position="23"/>
    </location>
</feature>
<dbReference type="Proteomes" id="UP000251800">
    <property type="component" value="Unassembled WGS sequence"/>
</dbReference>
<reference evidence="8 9" key="1">
    <citation type="submission" date="2018-05" db="EMBL/GenBank/DDBJ databases">
        <title>Abyssibacter profundi OUC007T gen. nov., sp. nov, a marine bacterium isolated from seawater of the Mariana Trench.</title>
        <authorList>
            <person name="Zhou S."/>
        </authorList>
    </citation>
    <scope>NUCLEOTIDE SEQUENCE [LARGE SCALE GENOMIC DNA]</scope>
    <source>
        <strain evidence="8 9">OUC007</strain>
    </source>
</reference>